<dbReference type="PANTHER" id="PTHR13482:SF3">
    <property type="entry name" value="MICROPROCESSOR COMPLEX SUBUNIT DGCR8"/>
    <property type="match status" value="1"/>
</dbReference>
<dbReference type="EMBL" id="MRZV01000365">
    <property type="protein sequence ID" value="PIK51563.1"/>
    <property type="molecule type" value="Genomic_DNA"/>
</dbReference>
<dbReference type="FunFam" id="3.30.160.20:FF:000021">
    <property type="entry name" value="Microprocessor complex subunit DGCR8"/>
    <property type="match status" value="1"/>
</dbReference>
<dbReference type="InterPro" id="IPR014720">
    <property type="entry name" value="dsRBD_dom"/>
</dbReference>
<dbReference type="PANTHER" id="PTHR13482">
    <property type="entry name" value="MICRORNA PROCESSOR COMPLEX SUBUNIT DGCR8"/>
    <property type="match status" value="1"/>
</dbReference>
<dbReference type="SMART" id="SM00358">
    <property type="entry name" value="DSRM"/>
    <property type="match status" value="1"/>
</dbReference>
<dbReference type="Gene3D" id="3.30.160.20">
    <property type="match status" value="2"/>
</dbReference>
<dbReference type="PROSITE" id="PS50020">
    <property type="entry name" value="WW_DOMAIN_2"/>
    <property type="match status" value="1"/>
</dbReference>
<dbReference type="CDD" id="cd19867">
    <property type="entry name" value="DSRM_DGCR8_rpt1"/>
    <property type="match status" value="1"/>
</dbReference>
<dbReference type="OrthoDB" id="112668at2759"/>
<sequence length="471" mass="53125">MFYPLERGREPLEGLPENWMSITHRSGIDVYIHKPSRVCTWSRPYFLGPGSVRKHKVPLASIPCLHYKRAKEEEATSAEETAESSKEQSKSDINPDSASSCGDPCSSKERTSALVGSSTAQKGDDRFKNKLQMRPDEALEAGELHSYAKKLFDFEEVKIRKFQTWSARRNYWKQRKAKEVVDRPQLPTVPTYEVEVQNLEGNALSTKKELVMNIQDKSPIAVLHEYCQKVLRVHPKFTVEESNNSNYPFEAVVFVDGTKYGRGQAQNKKAAKVKAAQETLEILLPGIMNQNKPNEDDNSMEFFNQISIDDPRVADLCLKTGNLSPFCVLQDYKQRMHGKKDMELNFNVTVTGHHTLSYTMSLGPFSVTGPCKNSKSGKQIGAQLILKQIYPKVTTWGGIIKMYGKGVTEISKAKKEEEKKILALSNKPKNKPNEKIMAKLKEEMRKAYGANIAAEQNVRAALCLNSSEIIK</sequence>
<comment type="caution">
    <text evidence="5">The sequence shown here is derived from an EMBL/GenBank/DDBJ whole genome shotgun (WGS) entry which is preliminary data.</text>
</comment>
<dbReference type="PROSITE" id="PS50137">
    <property type="entry name" value="DS_RBD"/>
    <property type="match status" value="1"/>
</dbReference>
<dbReference type="GO" id="GO:0031053">
    <property type="term" value="P:primary miRNA processing"/>
    <property type="evidence" value="ECO:0007669"/>
    <property type="project" value="InterPro"/>
</dbReference>
<evidence type="ECO:0000313" key="5">
    <source>
        <dbReference type="EMBL" id="PIK51563.1"/>
    </source>
</evidence>
<feature type="domain" description="WW" evidence="3">
    <location>
        <begin position="13"/>
        <end position="46"/>
    </location>
</feature>
<accession>A0A2G8KU72</accession>
<dbReference type="GO" id="GO:0070878">
    <property type="term" value="F:primary miRNA binding"/>
    <property type="evidence" value="ECO:0007669"/>
    <property type="project" value="TreeGrafter"/>
</dbReference>
<dbReference type="InterPro" id="IPR040375">
    <property type="entry name" value="DGCR8"/>
</dbReference>
<dbReference type="AlphaFoldDB" id="A0A2G8KU72"/>
<dbReference type="SUPFAM" id="SSF54768">
    <property type="entry name" value="dsRNA-binding domain-like"/>
    <property type="match status" value="1"/>
</dbReference>
<dbReference type="GO" id="GO:0070877">
    <property type="term" value="C:microprocessor complex"/>
    <property type="evidence" value="ECO:0007669"/>
    <property type="project" value="InterPro"/>
</dbReference>
<name>A0A2G8KU72_STIJA</name>
<evidence type="ECO:0000256" key="1">
    <source>
        <dbReference type="PROSITE-ProRule" id="PRU00266"/>
    </source>
</evidence>
<evidence type="ECO:0000313" key="6">
    <source>
        <dbReference type="Proteomes" id="UP000230750"/>
    </source>
</evidence>
<evidence type="ECO:0000259" key="3">
    <source>
        <dbReference type="PROSITE" id="PS50020"/>
    </source>
</evidence>
<dbReference type="Pfam" id="PF00035">
    <property type="entry name" value="dsrm"/>
    <property type="match status" value="1"/>
</dbReference>
<evidence type="ECO:0000259" key="4">
    <source>
        <dbReference type="PROSITE" id="PS50137"/>
    </source>
</evidence>
<reference evidence="5 6" key="1">
    <citation type="journal article" date="2017" name="PLoS Biol.">
        <title>The sea cucumber genome provides insights into morphological evolution and visceral regeneration.</title>
        <authorList>
            <person name="Zhang X."/>
            <person name="Sun L."/>
            <person name="Yuan J."/>
            <person name="Sun Y."/>
            <person name="Gao Y."/>
            <person name="Zhang L."/>
            <person name="Li S."/>
            <person name="Dai H."/>
            <person name="Hamel J.F."/>
            <person name="Liu C."/>
            <person name="Yu Y."/>
            <person name="Liu S."/>
            <person name="Lin W."/>
            <person name="Guo K."/>
            <person name="Jin S."/>
            <person name="Xu P."/>
            <person name="Storey K.B."/>
            <person name="Huan P."/>
            <person name="Zhang T."/>
            <person name="Zhou Y."/>
            <person name="Zhang J."/>
            <person name="Lin C."/>
            <person name="Li X."/>
            <person name="Xing L."/>
            <person name="Huo D."/>
            <person name="Sun M."/>
            <person name="Wang L."/>
            <person name="Mercier A."/>
            <person name="Li F."/>
            <person name="Yang H."/>
            <person name="Xiang J."/>
        </authorList>
    </citation>
    <scope>NUCLEOTIDE SEQUENCE [LARGE SCALE GENOMIC DNA]</scope>
    <source>
        <strain evidence="5">Shaxun</strain>
        <tissue evidence="5">Muscle</tissue>
    </source>
</reference>
<feature type="domain" description="DRBM" evidence="4">
    <location>
        <begin position="218"/>
        <end position="285"/>
    </location>
</feature>
<dbReference type="STRING" id="307972.A0A2G8KU72"/>
<proteinExistence type="predicted"/>
<keyword evidence="6" id="KW-1185">Reference proteome</keyword>
<evidence type="ECO:0000256" key="2">
    <source>
        <dbReference type="SAM" id="MobiDB-lite"/>
    </source>
</evidence>
<protein>
    <submittedName>
        <fullName evidence="5">Putative microprocessor complex subunit DGCR8-like</fullName>
    </submittedName>
</protein>
<feature type="region of interest" description="Disordered" evidence="2">
    <location>
        <begin position="73"/>
        <end position="128"/>
    </location>
</feature>
<organism evidence="5 6">
    <name type="scientific">Stichopus japonicus</name>
    <name type="common">Sea cucumber</name>
    <dbReference type="NCBI Taxonomy" id="307972"/>
    <lineage>
        <taxon>Eukaryota</taxon>
        <taxon>Metazoa</taxon>
        <taxon>Echinodermata</taxon>
        <taxon>Eleutherozoa</taxon>
        <taxon>Echinozoa</taxon>
        <taxon>Holothuroidea</taxon>
        <taxon>Aspidochirotacea</taxon>
        <taxon>Aspidochirotida</taxon>
        <taxon>Stichopodidae</taxon>
        <taxon>Apostichopus</taxon>
    </lineage>
</organism>
<dbReference type="InterPro" id="IPR001202">
    <property type="entry name" value="WW_dom"/>
</dbReference>
<dbReference type="Proteomes" id="UP000230750">
    <property type="component" value="Unassembled WGS sequence"/>
</dbReference>
<dbReference type="Gene3D" id="2.20.70.10">
    <property type="match status" value="1"/>
</dbReference>
<gene>
    <name evidence="5" type="ORF">BSL78_11525</name>
</gene>
<dbReference type="Gene3D" id="3.30.160.590">
    <property type="match status" value="1"/>
</dbReference>
<dbReference type="GO" id="GO:0003725">
    <property type="term" value="F:double-stranded RNA binding"/>
    <property type="evidence" value="ECO:0007669"/>
    <property type="project" value="TreeGrafter"/>
</dbReference>
<dbReference type="GO" id="GO:0020037">
    <property type="term" value="F:heme binding"/>
    <property type="evidence" value="ECO:0007669"/>
    <property type="project" value="InterPro"/>
</dbReference>
<dbReference type="GO" id="GO:0042802">
    <property type="term" value="F:identical protein binding"/>
    <property type="evidence" value="ECO:0007669"/>
    <property type="project" value="InterPro"/>
</dbReference>
<keyword evidence="1" id="KW-0694">RNA-binding</keyword>
<dbReference type="CDD" id="cd19868">
    <property type="entry name" value="DSRM_DGCR8_rpt2"/>
    <property type="match status" value="1"/>
</dbReference>